<comment type="caution">
    <text evidence="3">The sequence shown here is derived from an EMBL/GenBank/DDBJ whole genome shotgun (WGS) entry which is preliminary data.</text>
</comment>
<proteinExistence type="predicted"/>
<accession>A0A5B7GT32</accession>
<keyword evidence="2" id="KW-0472">Membrane</keyword>
<dbReference type="EMBL" id="VSRR010017925">
    <property type="protein sequence ID" value="MPC60809.1"/>
    <property type="molecule type" value="Genomic_DNA"/>
</dbReference>
<dbReference type="AlphaFoldDB" id="A0A5B7GT32"/>
<keyword evidence="2" id="KW-0812">Transmembrane</keyword>
<evidence type="ECO:0000256" key="1">
    <source>
        <dbReference type="SAM" id="MobiDB-lite"/>
    </source>
</evidence>
<sequence length="177" mass="19325">MVTVSDEEKADEGSGRYLSGHPETTGGTERASRATCSVTEDPDGFVVRARVSLLDTSTVMSTALKESEDPTLKTLSQKADRFPTSEHCQDAMMEDTHALLQIRSQITEVLIKRDGLSSELHGPGDDNRASPLTLQHYQSILYILVTVWGASGAILLLELVVHHHKCCTTVCRSMPSI</sequence>
<reference evidence="3 4" key="1">
    <citation type="submission" date="2019-05" db="EMBL/GenBank/DDBJ databases">
        <title>Another draft genome of Portunus trituberculatus and its Hox gene families provides insights of decapod evolution.</title>
        <authorList>
            <person name="Jeong J.-H."/>
            <person name="Song I."/>
            <person name="Kim S."/>
            <person name="Choi T."/>
            <person name="Kim D."/>
            <person name="Ryu S."/>
            <person name="Kim W."/>
        </authorList>
    </citation>
    <scope>NUCLEOTIDE SEQUENCE [LARGE SCALE GENOMIC DNA]</scope>
    <source>
        <tissue evidence="3">Muscle</tissue>
    </source>
</reference>
<evidence type="ECO:0000313" key="4">
    <source>
        <dbReference type="Proteomes" id="UP000324222"/>
    </source>
</evidence>
<organism evidence="3 4">
    <name type="scientific">Portunus trituberculatus</name>
    <name type="common">Swimming crab</name>
    <name type="synonym">Neptunus trituberculatus</name>
    <dbReference type="NCBI Taxonomy" id="210409"/>
    <lineage>
        <taxon>Eukaryota</taxon>
        <taxon>Metazoa</taxon>
        <taxon>Ecdysozoa</taxon>
        <taxon>Arthropoda</taxon>
        <taxon>Crustacea</taxon>
        <taxon>Multicrustacea</taxon>
        <taxon>Malacostraca</taxon>
        <taxon>Eumalacostraca</taxon>
        <taxon>Eucarida</taxon>
        <taxon>Decapoda</taxon>
        <taxon>Pleocyemata</taxon>
        <taxon>Brachyura</taxon>
        <taxon>Eubrachyura</taxon>
        <taxon>Portunoidea</taxon>
        <taxon>Portunidae</taxon>
        <taxon>Portuninae</taxon>
        <taxon>Portunus</taxon>
    </lineage>
</organism>
<keyword evidence="2" id="KW-1133">Transmembrane helix</keyword>
<dbReference type="Proteomes" id="UP000324222">
    <property type="component" value="Unassembled WGS sequence"/>
</dbReference>
<feature type="transmembrane region" description="Helical" evidence="2">
    <location>
        <begin position="140"/>
        <end position="161"/>
    </location>
</feature>
<feature type="region of interest" description="Disordered" evidence="1">
    <location>
        <begin position="1"/>
        <end position="37"/>
    </location>
</feature>
<evidence type="ECO:0000313" key="3">
    <source>
        <dbReference type="EMBL" id="MPC60809.1"/>
    </source>
</evidence>
<gene>
    <name evidence="3" type="ORF">E2C01_054866</name>
</gene>
<name>A0A5B7GT32_PORTR</name>
<keyword evidence="4" id="KW-1185">Reference proteome</keyword>
<protein>
    <submittedName>
        <fullName evidence="3">Uncharacterized protein</fullName>
    </submittedName>
</protein>
<evidence type="ECO:0000256" key="2">
    <source>
        <dbReference type="SAM" id="Phobius"/>
    </source>
</evidence>